<feature type="region of interest" description="Disordered" evidence="1">
    <location>
        <begin position="1"/>
        <end position="25"/>
    </location>
</feature>
<dbReference type="AlphaFoldDB" id="A0A286RJR4"/>
<dbReference type="KEGG" id="ttf:THTE_3596"/>
<organism evidence="2 3">
    <name type="scientific">Thermogutta terrifontis</name>
    <dbReference type="NCBI Taxonomy" id="1331910"/>
    <lineage>
        <taxon>Bacteria</taxon>
        <taxon>Pseudomonadati</taxon>
        <taxon>Planctomycetota</taxon>
        <taxon>Planctomycetia</taxon>
        <taxon>Pirellulales</taxon>
        <taxon>Thermoguttaceae</taxon>
        <taxon>Thermogutta</taxon>
    </lineage>
</organism>
<proteinExistence type="predicted"/>
<reference evidence="2 3" key="1">
    <citation type="journal article" name="Front. Microbiol.">
        <title>Sugar Metabolism of the First Thermophilic Planctomycete Thermogutta terrifontis: Comparative Genomic and Transcriptomic Approaches.</title>
        <authorList>
            <person name="Elcheninov A.G."/>
            <person name="Menzel P."/>
            <person name="Gudbergsdottir S.R."/>
            <person name="Slesarev A.I."/>
            <person name="Kadnikov V.V."/>
            <person name="Krogh A."/>
            <person name="Bonch-Osmolovskaya E.A."/>
            <person name="Peng X."/>
            <person name="Kublanov I.V."/>
        </authorList>
    </citation>
    <scope>NUCLEOTIDE SEQUENCE [LARGE SCALE GENOMIC DNA]</scope>
    <source>
        <strain evidence="2 3">R1</strain>
    </source>
</reference>
<keyword evidence="3" id="KW-1185">Reference proteome</keyword>
<name>A0A286RJR4_9BACT</name>
<evidence type="ECO:0000256" key="1">
    <source>
        <dbReference type="SAM" id="MobiDB-lite"/>
    </source>
</evidence>
<protein>
    <submittedName>
        <fullName evidence="2">Uncharacterized protein</fullName>
    </submittedName>
</protein>
<feature type="compositionally biased region" description="Basic residues" evidence="1">
    <location>
        <begin position="1"/>
        <end position="12"/>
    </location>
</feature>
<evidence type="ECO:0000313" key="3">
    <source>
        <dbReference type="Proteomes" id="UP000215086"/>
    </source>
</evidence>
<dbReference type="EMBL" id="CP018477">
    <property type="protein sequence ID" value="ASV76197.1"/>
    <property type="molecule type" value="Genomic_DNA"/>
</dbReference>
<sequence length="50" mass="5849">MPGKQRVPRRHTERFFGNPMLTPPPDNRRCQAAVLEMAHPVRPATNRARW</sequence>
<evidence type="ECO:0000313" key="2">
    <source>
        <dbReference type="EMBL" id="ASV76197.1"/>
    </source>
</evidence>
<gene>
    <name evidence="2" type="ORF">THTE_3596</name>
</gene>
<accession>A0A286RJR4</accession>
<dbReference type="Proteomes" id="UP000215086">
    <property type="component" value="Chromosome"/>
</dbReference>